<dbReference type="EMBL" id="CP045810">
    <property type="protein sequence ID" value="QHN39865.1"/>
    <property type="molecule type" value="Genomic_DNA"/>
</dbReference>
<feature type="domain" description="Low molecular weight protein antigen 6 PH" evidence="1">
    <location>
        <begin position="75"/>
        <end position="145"/>
    </location>
</feature>
<dbReference type="Pfam" id="PF10756">
    <property type="entry name" value="bPH_6"/>
    <property type="match status" value="1"/>
</dbReference>
<evidence type="ECO:0000313" key="2">
    <source>
        <dbReference type="EMBL" id="QHN39865.1"/>
    </source>
</evidence>
<sequence>MSVSSPVTEWELEYRPGKLRLYAVIAAAVVLTIHIVFGALLTISDTGVRNVGVLDQLSIMLIGVLIAGAILLVTRPRIRVGRAGVSVRNLATERLFEWDRVRGLTYPEKGSSAQLELPDDEHVPVLAVRASDGEQAVAAMDRFRELDARYRGR</sequence>
<gene>
    <name evidence="2" type="ORF">GII30_12480</name>
</gene>
<dbReference type="InterPro" id="IPR019692">
    <property type="entry name" value="CFP-6_PH"/>
</dbReference>
<evidence type="ECO:0000259" key="1">
    <source>
        <dbReference type="Pfam" id="PF10756"/>
    </source>
</evidence>
<organism evidence="2">
    <name type="scientific">Gordonia amarae</name>
    <dbReference type="NCBI Taxonomy" id="36821"/>
    <lineage>
        <taxon>Bacteria</taxon>
        <taxon>Bacillati</taxon>
        <taxon>Actinomycetota</taxon>
        <taxon>Actinomycetes</taxon>
        <taxon>Mycobacteriales</taxon>
        <taxon>Gordoniaceae</taxon>
        <taxon>Gordonia</taxon>
    </lineage>
</organism>
<proteinExistence type="predicted"/>
<dbReference type="AlphaFoldDB" id="A0A857KY31"/>
<reference evidence="2" key="1">
    <citation type="journal article" date="2021" name="Nat. Microbiol.">
        <title>Cocultivation of an ultrasmall environmental parasitic bacterium with lytic ability against bacteria associated with wastewater foams.</title>
        <authorList>
            <person name="Batinovic S."/>
            <person name="Rose J.J.A."/>
            <person name="Ratcliffe J."/>
            <person name="Seviour R.J."/>
            <person name="Petrovski S."/>
        </authorList>
    </citation>
    <scope>NUCLEOTIDE SEQUENCE</scope>
    <source>
        <strain evidence="2">CON44</strain>
    </source>
</reference>
<protein>
    <submittedName>
        <fullName evidence="2">PH domain-containing protein</fullName>
    </submittedName>
</protein>
<accession>A0A857KY31</accession>
<name>A0A857KY31_9ACTN</name>